<evidence type="ECO:0000256" key="4">
    <source>
        <dbReference type="ARBA" id="ARBA00022833"/>
    </source>
</evidence>
<evidence type="ECO:0000256" key="3">
    <source>
        <dbReference type="ARBA" id="ARBA00022786"/>
    </source>
</evidence>
<keyword evidence="3" id="KW-0833">Ubl conjugation pathway</keyword>
<keyword evidence="4" id="KW-0862">Zinc</keyword>
<dbReference type="InterPro" id="IPR002867">
    <property type="entry name" value="IBR_dom"/>
</dbReference>
<reference evidence="6 7" key="1">
    <citation type="submission" date="2024-04" db="EMBL/GenBank/DDBJ databases">
        <title>Tritrichomonas musculus Genome.</title>
        <authorList>
            <person name="Alves-Ferreira E."/>
            <person name="Grigg M."/>
            <person name="Lorenzi H."/>
            <person name="Galac M."/>
        </authorList>
    </citation>
    <scope>NUCLEOTIDE SEQUENCE [LARGE SCALE GENOMIC DNA]</scope>
    <source>
        <strain evidence="6 7">EAF2021</strain>
    </source>
</reference>
<feature type="domain" description="RING-type" evidence="5">
    <location>
        <begin position="200"/>
        <end position="290"/>
    </location>
</feature>
<dbReference type="PANTHER" id="PTHR11685">
    <property type="entry name" value="RBR FAMILY RING FINGER AND IBR DOMAIN-CONTAINING"/>
    <property type="match status" value="1"/>
</dbReference>
<dbReference type="Gene3D" id="1.20.120.1750">
    <property type="match status" value="1"/>
</dbReference>
<evidence type="ECO:0000256" key="2">
    <source>
        <dbReference type="ARBA" id="ARBA00022771"/>
    </source>
</evidence>
<protein>
    <recommendedName>
        <fullName evidence="5">RING-type domain-containing protein</fullName>
    </recommendedName>
</protein>
<organism evidence="6 7">
    <name type="scientific">Tritrichomonas musculus</name>
    <dbReference type="NCBI Taxonomy" id="1915356"/>
    <lineage>
        <taxon>Eukaryota</taxon>
        <taxon>Metamonada</taxon>
        <taxon>Parabasalia</taxon>
        <taxon>Tritrichomonadida</taxon>
        <taxon>Tritrichomonadidae</taxon>
        <taxon>Tritrichomonas</taxon>
    </lineage>
</organism>
<dbReference type="SUPFAM" id="SSF57850">
    <property type="entry name" value="RING/U-box"/>
    <property type="match status" value="2"/>
</dbReference>
<keyword evidence="2" id="KW-0863">Zinc-finger</keyword>
<dbReference type="InterPro" id="IPR001841">
    <property type="entry name" value="Znf_RING"/>
</dbReference>
<accession>A0ABR2H1S1</accession>
<evidence type="ECO:0000256" key="1">
    <source>
        <dbReference type="ARBA" id="ARBA00022723"/>
    </source>
</evidence>
<dbReference type="InterPro" id="IPR017907">
    <property type="entry name" value="Znf_RING_CS"/>
</dbReference>
<comment type="caution">
    <text evidence="6">The sequence shown here is derived from an EMBL/GenBank/DDBJ whole genome shotgun (WGS) entry which is preliminary data.</text>
</comment>
<dbReference type="PROSITE" id="PS00518">
    <property type="entry name" value="ZF_RING_1"/>
    <property type="match status" value="1"/>
</dbReference>
<gene>
    <name evidence="6" type="ORF">M9Y10_031093</name>
</gene>
<dbReference type="Proteomes" id="UP001470230">
    <property type="component" value="Unassembled WGS sequence"/>
</dbReference>
<dbReference type="SMART" id="SM00184">
    <property type="entry name" value="RING"/>
    <property type="match status" value="1"/>
</dbReference>
<keyword evidence="7" id="KW-1185">Reference proteome</keyword>
<name>A0ABR2H1S1_9EUKA</name>
<sequence>MSSIDPSEFDSIAIKARAFLNQDPEQRAWFESAKRKLQEENSYPDQSFQHIVDYLSSLNSSDSQELLNQMTCYPSDYEIMILDSIFFDYEDGNDGGENDEYIEHIFSIEEEDENEKIDNELTPAAFFLGIKKNIKESLSLSDGLAYLLLKKFGWDLDQAKLEWEKSQDSILKSLRIKIGSKEVPNLQSALDPMKCDNEECPICHSNRPLLQLYCGHKICKDCLNQEIREKLAENKLPHCHQIYAEDNKECNSEILIKSLNDEQLLQDYKRALLSDRLNNNSISIKGCPKCNWYITPKNMICPTITRCKHCLWPICIKCGHEPHWPVDCQHIQEFNSRHSKMQQLYSAQKKWENRELKLKEVRISQKDDIKKVLEETVTDFINFHKSEVEDIEKQQKNIIDAISQWLKEIEEDKKKLKELVKDQQPIPAFHPYMDHILQLIENIEKEKDENGPLNYDLEQKKNQLNSNIQDIRNDNGIFLNGCSSASNYEANLHNFEQFQNQHAYKMVNIKSDDSELAALLQIQIECPNCGGTPDLIEGVNQMECNCGEKVCLLCGGLWDEEHQIYKACPKYMPKYEIDPNAQSVANDNDNKFYKQPMSMDKRVEFMSYNNFYAIHKKNLGIYNEMVSEYSNTNEPLRCEITKYPPLVRLRRTFEKNMTQEKAKILSLKVLNTALLAQSIVTWGYVQIYFLDDNLNYSKANELELKILKMKKALLELLNKIKDPSKYINPQLEFEIGISTLKNEIKDISK</sequence>
<proteinExistence type="predicted"/>
<evidence type="ECO:0000313" key="7">
    <source>
        <dbReference type="Proteomes" id="UP001470230"/>
    </source>
</evidence>
<evidence type="ECO:0000313" key="6">
    <source>
        <dbReference type="EMBL" id="KAK8840154.1"/>
    </source>
</evidence>
<dbReference type="Pfam" id="PF01485">
    <property type="entry name" value="IBR"/>
    <property type="match status" value="1"/>
</dbReference>
<evidence type="ECO:0000259" key="5">
    <source>
        <dbReference type="SMART" id="SM00184"/>
    </source>
</evidence>
<dbReference type="EMBL" id="JAPFFF010000048">
    <property type="protein sequence ID" value="KAK8840154.1"/>
    <property type="molecule type" value="Genomic_DNA"/>
</dbReference>
<dbReference type="CDD" id="cd20335">
    <property type="entry name" value="BRcat_RBR"/>
    <property type="match status" value="1"/>
</dbReference>
<keyword evidence="1" id="KW-0479">Metal-binding</keyword>
<dbReference type="InterPro" id="IPR031127">
    <property type="entry name" value="E3_UB_ligase_RBR"/>
</dbReference>